<organism evidence="3 4">
    <name type="scientific">Thelephora terrestris</name>
    <dbReference type="NCBI Taxonomy" id="56493"/>
    <lineage>
        <taxon>Eukaryota</taxon>
        <taxon>Fungi</taxon>
        <taxon>Dikarya</taxon>
        <taxon>Basidiomycota</taxon>
        <taxon>Agaricomycotina</taxon>
        <taxon>Agaricomycetes</taxon>
        <taxon>Thelephorales</taxon>
        <taxon>Thelephoraceae</taxon>
        <taxon>Thelephora</taxon>
    </lineage>
</organism>
<dbReference type="PANTHER" id="PTHR38116">
    <property type="entry name" value="CHROMOSOME 7, WHOLE GENOME SHOTGUN SEQUENCE"/>
    <property type="match status" value="1"/>
</dbReference>
<reference evidence="3" key="1">
    <citation type="journal article" date="2020" name="Nat. Commun.">
        <title>Large-scale genome sequencing of mycorrhizal fungi provides insights into the early evolution of symbiotic traits.</title>
        <authorList>
            <person name="Miyauchi S."/>
            <person name="Kiss E."/>
            <person name="Kuo A."/>
            <person name="Drula E."/>
            <person name="Kohler A."/>
            <person name="Sanchez-Garcia M."/>
            <person name="Morin E."/>
            <person name="Andreopoulos B."/>
            <person name="Barry K.W."/>
            <person name="Bonito G."/>
            <person name="Buee M."/>
            <person name="Carver A."/>
            <person name="Chen C."/>
            <person name="Cichocki N."/>
            <person name="Clum A."/>
            <person name="Culley D."/>
            <person name="Crous P.W."/>
            <person name="Fauchery L."/>
            <person name="Girlanda M."/>
            <person name="Hayes R.D."/>
            <person name="Keri Z."/>
            <person name="LaButti K."/>
            <person name="Lipzen A."/>
            <person name="Lombard V."/>
            <person name="Magnuson J."/>
            <person name="Maillard F."/>
            <person name="Murat C."/>
            <person name="Nolan M."/>
            <person name="Ohm R.A."/>
            <person name="Pangilinan J."/>
            <person name="Pereira M.F."/>
            <person name="Perotto S."/>
            <person name="Peter M."/>
            <person name="Pfister S."/>
            <person name="Riley R."/>
            <person name="Sitrit Y."/>
            <person name="Stielow J.B."/>
            <person name="Szollosi G."/>
            <person name="Zifcakova L."/>
            <person name="Stursova M."/>
            <person name="Spatafora J.W."/>
            <person name="Tedersoo L."/>
            <person name="Vaario L.M."/>
            <person name="Yamada A."/>
            <person name="Yan M."/>
            <person name="Wang P."/>
            <person name="Xu J."/>
            <person name="Bruns T."/>
            <person name="Baldrian P."/>
            <person name="Vilgalys R."/>
            <person name="Dunand C."/>
            <person name="Henrissat B."/>
            <person name="Grigoriev I.V."/>
            <person name="Hibbett D."/>
            <person name="Nagy L.G."/>
            <person name="Martin F.M."/>
        </authorList>
    </citation>
    <scope>NUCLEOTIDE SEQUENCE</scope>
    <source>
        <strain evidence="3">UH-Tt-Lm1</strain>
    </source>
</reference>
<dbReference type="CDD" id="cd14688">
    <property type="entry name" value="bZIP_YAP"/>
    <property type="match status" value="1"/>
</dbReference>
<feature type="compositionally biased region" description="Basic and acidic residues" evidence="1">
    <location>
        <begin position="1"/>
        <end position="13"/>
    </location>
</feature>
<dbReference type="Gene3D" id="1.20.5.170">
    <property type="match status" value="1"/>
</dbReference>
<evidence type="ECO:0000259" key="2">
    <source>
        <dbReference type="PROSITE" id="PS00036"/>
    </source>
</evidence>
<accession>A0A9P6H4Q3</accession>
<feature type="region of interest" description="Disordered" evidence="1">
    <location>
        <begin position="1"/>
        <end position="52"/>
    </location>
</feature>
<dbReference type="Proteomes" id="UP000736335">
    <property type="component" value="Unassembled WGS sequence"/>
</dbReference>
<comment type="caution">
    <text evidence="3">The sequence shown here is derived from an EMBL/GenBank/DDBJ whole genome shotgun (WGS) entry which is preliminary data.</text>
</comment>
<evidence type="ECO:0000313" key="3">
    <source>
        <dbReference type="EMBL" id="KAF9779478.1"/>
    </source>
</evidence>
<protein>
    <recommendedName>
        <fullName evidence="2">BZIP domain-containing protein</fullName>
    </recommendedName>
</protein>
<reference evidence="3" key="2">
    <citation type="submission" date="2020-11" db="EMBL/GenBank/DDBJ databases">
        <authorList>
            <consortium name="DOE Joint Genome Institute"/>
            <person name="Kuo A."/>
            <person name="Miyauchi S."/>
            <person name="Kiss E."/>
            <person name="Drula E."/>
            <person name="Kohler A."/>
            <person name="Sanchez-Garcia M."/>
            <person name="Andreopoulos B."/>
            <person name="Barry K.W."/>
            <person name="Bonito G."/>
            <person name="Buee M."/>
            <person name="Carver A."/>
            <person name="Chen C."/>
            <person name="Cichocki N."/>
            <person name="Clum A."/>
            <person name="Culley D."/>
            <person name="Crous P.W."/>
            <person name="Fauchery L."/>
            <person name="Girlanda M."/>
            <person name="Hayes R."/>
            <person name="Keri Z."/>
            <person name="Labutti K."/>
            <person name="Lipzen A."/>
            <person name="Lombard V."/>
            <person name="Magnuson J."/>
            <person name="Maillard F."/>
            <person name="Morin E."/>
            <person name="Murat C."/>
            <person name="Nolan M."/>
            <person name="Ohm R."/>
            <person name="Pangilinan J."/>
            <person name="Pereira M."/>
            <person name="Perotto S."/>
            <person name="Peter M."/>
            <person name="Riley R."/>
            <person name="Sitrit Y."/>
            <person name="Stielow B."/>
            <person name="Szollosi G."/>
            <person name="Zifcakova L."/>
            <person name="Stursova M."/>
            <person name="Spatafora J.W."/>
            <person name="Tedersoo L."/>
            <person name="Vaario L.-M."/>
            <person name="Yamada A."/>
            <person name="Yan M."/>
            <person name="Wang P."/>
            <person name="Xu J."/>
            <person name="Bruns T."/>
            <person name="Baldrian P."/>
            <person name="Vilgalys R."/>
            <person name="Henrissat B."/>
            <person name="Grigoriev I.V."/>
            <person name="Hibbett D."/>
            <person name="Nagy L.G."/>
            <person name="Martin F.M."/>
        </authorList>
    </citation>
    <scope>NUCLEOTIDE SEQUENCE</scope>
    <source>
        <strain evidence="3">UH-Tt-Lm1</strain>
    </source>
</reference>
<dbReference type="GO" id="GO:0003700">
    <property type="term" value="F:DNA-binding transcription factor activity"/>
    <property type="evidence" value="ECO:0007669"/>
    <property type="project" value="InterPro"/>
</dbReference>
<dbReference type="InterPro" id="IPR004827">
    <property type="entry name" value="bZIP"/>
</dbReference>
<dbReference type="EMBL" id="WIUZ02000019">
    <property type="protein sequence ID" value="KAF9779478.1"/>
    <property type="molecule type" value="Genomic_DNA"/>
</dbReference>
<dbReference type="PANTHER" id="PTHR38116:SF9">
    <property type="entry name" value="BZIP DOMAIN-CONTAINING PROTEIN"/>
    <property type="match status" value="1"/>
</dbReference>
<keyword evidence="4" id="KW-1185">Reference proteome</keyword>
<dbReference type="AlphaFoldDB" id="A0A9P6H4Q3"/>
<dbReference type="Pfam" id="PF00170">
    <property type="entry name" value="bZIP_1"/>
    <property type="match status" value="1"/>
</dbReference>
<feature type="compositionally biased region" description="Polar residues" evidence="1">
    <location>
        <begin position="268"/>
        <end position="277"/>
    </location>
</feature>
<dbReference type="PROSITE" id="PS00036">
    <property type="entry name" value="BZIP_BASIC"/>
    <property type="match status" value="1"/>
</dbReference>
<feature type="compositionally biased region" description="Polar residues" evidence="1">
    <location>
        <begin position="227"/>
        <end position="257"/>
    </location>
</feature>
<name>A0A9P6H4Q3_9AGAM</name>
<feature type="region of interest" description="Disordered" evidence="1">
    <location>
        <begin position="147"/>
        <end position="300"/>
    </location>
</feature>
<dbReference type="InterPro" id="IPR021833">
    <property type="entry name" value="DUF3425"/>
</dbReference>
<dbReference type="InterPro" id="IPR046347">
    <property type="entry name" value="bZIP_sf"/>
</dbReference>
<dbReference type="SUPFAM" id="SSF57959">
    <property type="entry name" value="Leucine zipper domain"/>
    <property type="match status" value="1"/>
</dbReference>
<gene>
    <name evidence="3" type="ORF">BJ322DRAFT_354813</name>
</gene>
<sequence length="442" mass="49187">MAGTKEARLRSESQEQDEDFNDSGDEQGTTPAKPGRKKNPNSQAARRDQNRIAQREFRLRKQQKIRDLEASLEILSGGKDVAITEMRKILKDLMAENHTLRGLLRSLSAFIGEGAGGVLPKLGWSLNDFENYVNRGETDTAWESYQKHKVDRQGAPAEASTSQPTTTSRKRPADDPSSNRNKRPRSATADAEHSCDIPVLGNPVPADGPSFSDLLRGNASASPMFMTPQSATSQTAYPSSASSNVPFTSAGSGSTPSFLHGLGLELPSGNTSDSVSLSIPPPRTNQTKTTVTESAEENEAYDPKLEEAGKLISYHLDNYKRVNTYCLPASLRPTLLQRTMPHESIIDGILHPEIRDRMIMYRGRYDLLDCIHEFRLSVKVHGDEILNHANWEISEKWLRNFNLLVDTQTIEVVNRWRRDRGDPELRVADFAKPTEHPSRTPA</sequence>
<feature type="compositionally biased region" description="Polar residues" evidence="1">
    <location>
        <begin position="284"/>
        <end position="293"/>
    </location>
</feature>
<evidence type="ECO:0000256" key="1">
    <source>
        <dbReference type="SAM" id="MobiDB-lite"/>
    </source>
</evidence>
<feature type="compositionally biased region" description="Acidic residues" evidence="1">
    <location>
        <begin position="14"/>
        <end position="25"/>
    </location>
</feature>
<dbReference type="OrthoDB" id="2245989at2759"/>
<dbReference type="SMART" id="SM00338">
    <property type="entry name" value="BRLZ"/>
    <property type="match status" value="1"/>
</dbReference>
<feature type="domain" description="BZIP" evidence="2">
    <location>
        <begin position="46"/>
        <end position="60"/>
    </location>
</feature>
<proteinExistence type="predicted"/>
<dbReference type="Pfam" id="PF11905">
    <property type="entry name" value="DUF3425"/>
    <property type="match status" value="1"/>
</dbReference>
<evidence type="ECO:0000313" key="4">
    <source>
        <dbReference type="Proteomes" id="UP000736335"/>
    </source>
</evidence>